<feature type="transmembrane region" description="Helical" evidence="8">
    <location>
        <begin position="240"/>
        <end position="269"/>
    </location>
</feature>
<keyword evidence="6 8" id="KW-1133">Transmembrane helix</keyword>
<dbReference type="EMBL" id="CP053073">
    <property type="protein sequence ID" value="QJR13699.1"/>
    <property type="molecule type" value="Genomic_DNA"/>
</dbReference>
<dbReference type="AlphaFoldDB" id="A0A6M4H2C9"/>
<dbReference type="KEGG" id="upl:DSM104440_00485"/>
<keyword evidence="5 8" id="KW-0812">Transmembrane</keyword>
<dbReference type="GO" id="GO:0005886">
    <property type="term" value="C:plasma membrane"/>
    <property type="evidence" value="ECO:0007669"/>
    <property type="project" value="UniProtKB-SubCell"/>
</dbReference>
<dbReference type="Proteomes" id="UP000503096">
    <property type="component" value="Chromosome"/>
</dbReference>
<evidence type="ECO:0000256" key="6">
    <source>
        <dbReference type="ARBA" id="ARBA00022989"/>
    </source>
</evidence>
<feature type="transmembrane region" description="Helical" evidence="8">
    <location>
        <begin position="149"/>
        <end position="175"/>
    </location>
</feature>
<dbReference type="FunCoup" id="A0A6M4H2C9">
    <property type="interactions" value="91"/>
</dbReference>
<protein>
    <submittedName>
        <fullName evidence="9">Transport protein YdiK</fullName>
    </submittedName>
</protein>
<feature type="transmembrane region" description="Helical" evidence="8">
    <location>
        <begin position="306"/>
        <end position="339"/>
    </location>
</feature>
<name>A0A6M4H2C9_9PROT</name>
<evidence type="ECO:0000313" key="10">
    <source>
        <dbReference type="Proteomes" id="UP000503096"/>
    </source>
</evidence>
<evidence type="ECO:0000313" key="9">
    <source>
        <dbReference type="EMBL" id="QJR13699.1"/>
    </source>
</evidence>
<accession>A0A6M4H2C9</accession>
<dbReference type="PANTHER" id="PTHR21716:SF67">
    <property type="entry name" value="TRANSPORT PROTEIN YDIK-RELATED"/>
    <property type="match status" value="1"/>
</dbReference>
<dbReference type="InParanoid" id="A0A6M4H2C9"/>
<feature type="transmembrane region" description="Helical" evidence="8">
    <location>
        <begin position="59"/>
        <end position="81"/>
    </location>
</feature>
<sequence length="355" mass="37731">METSRFEQYARIAVVLLLVVGSFLVLSSFLAAILFAVILCMSTWPAYAWLRTRLGGRGSLAALIFVLGLLIVIALPVALAAQSLIINSGDLIEAVRSLLDRRESIELPAFIKELPMIGPALDSYWHKLLESRAEIVALARRFAEPAKGLALALGSAVGTGLVQVLIAIFVAFFFYRDGERAVGLFRNAVSRLAGNEQGHTLMMTAQNTIKGVVYGLIGTAVAQAFVALVGFLIAGVPGAFLLAALTFILSLIPMGPVLIWGGAAAWLYAQDQSGWAIFMLIYGAAVISSVDNFVKPILMSRAGGLSMLLVVLGVFGGAIAFGLIGLFVGPVLLAVSWTLIKTWLEANRVAPETPA</sequence>
<evidence type="ECO:0000256" key="2">
    <source>
        <dbReference type="ARBA" id="ARBA00009773"/>
    </source>
</evidence>
<comment type="subcellular location">
    <subcellularLocation>
        <location evidence="1">Cell membrane</location>
        <topology evidence="1">Multi-pass membrane protein</topology>
    </subcellularLocation>
</comment>
<dbReference type="RefSeq" id="WP_171160448.1">
    <property type="nucleotide sequence ID" value="NZ_CP053073.1"/>
</dbReference>
<keyword evidence="4" id="KW-1003">Cell membrane</keyword>
<evidence type="ECO:0000256" key="5">
    <source>
        <dbReference type="ARBA" id="ARBA00022692"/>
    </source>
</evidence>
<evidence type="ECO:0000256" key="8">
    <source>
        <dbReference type="SAM" id="Phobius"/>
    </source>
</evidence>
<proteinExistence type="inferred from homology"/>
<evidence type="ECO:0000256" key="3">
    <source>
        <dbReference type="ARBA" id="ARBA00022448"/>
    </source>
</evidence>
<keyword evidence="10" id="KW-1185">Reference proteome</keyword>
<organism evidence="9 10">
    <name type="scientific">Usitatibacter palustris</name>
    <dbReference type="NCBI Taxonomy" id="2732487"/>
    <lineage>
        <taxon>Bacteria</taxon>
        <taxon>Pseudomonadati</taxon>
        <taxon>Pseudomonadota</taxon>
        <taxon>Betaproteobacteria</taxon>
        <taxon>Nitrosomonadales</taxon>
        <taxon>Usitatibacteraceae</taxon>
        <taxon>Usitatibacter</taxon>
    </lineage>
</organism>
<dbReference type="InterPro" id="IPR002549">
    <property type="entry name" value="AI-2E-like"/>
</dbReference>
<reference evidence="9 10" key="1">
    <citation type="submission" date="2020-04" db="EMBL/GenBank/DDBJ databases">
        <title>Usitatibacter rugosus gen. nov., sp. nov. and Usitatibacter palustris sp. nov., novel members of Usitatibacteraceae fam. nov. within the order Nitrosomonadales isolated from soil.</title>
        <authorList>
            <person name="Huber K.J."/>
            <person name="Neumann-Schaal M."/>
            <person name="Geppert A."/>
            <person name="Luckner M."/>
            <person name="Wanner G."/>
            <person name="Overmann J."/>
        </authorList>
    </citation>
    <scope>NUCLEOTIDE SEQUENCE [LARGE SCALE GENOMIC DNA]</scope>
    <source>
        <strain evidence="9 10">Swamp67</strain>
    </source>
</reference>
<feature type="transmembrane region" description="Helical" evidence="8">
    <location>
        <begin position="212"/>
        <end position="233"/>
    </location>
</feature>
<feature type="transmembrane region" description="Helical" evidence="8">
    <location>
        <begin position="275"/>
        <end position="294"/>
    </location>
</feature>
<evidence type="ECO:0000256" key="4">
    <source>
        <dbReference type="ARBA" id="ARBA00022475"/>
    </source>
</evidence>
<comment type="similarity">
    <text evidence="2">Belongs to the autoinducer-2 exporter (AI-2E) (TC 2.A.86) family.</text>
</comment>
<dbReference type="Pfam" id="PF01594">
    <property type="entry name" value="AI-2E_transport"/>
    <property type="match status" value="1"/>
</dbReference>
<evidence type="ECO:0000256" key="1">
    <source>
        <dbReference type="ARBA" id="ARBA00004651"/>
    </source>
</evidence>
<keyword evidence="7 8" id="KW-0472">Membrane</keyword>
<evidence type="ECO:0000256" key="7">
    <source>
        <dbReference type="ARBA" id="ARBA00023136"/>
    </source>
</evidence>
<dbReference type="PANTHER" id="PTHR21716">
    <property type="entry name" value="TRANSMEMBRANE PROTEIN"/>
    <property type="match status" value="1"/>
</dbReference>
<gene>
    <name evidence="9" type="primary">ydiK</name>
    <name evidence="9" type="ORF">DSM104440_00485</name>
</gene>
<keyword evidence="3" id="KW-0813">Transport</keyword>
<feature type="transmembrane region" description="Helical" evidence="8">
    <location>
        <begin position="12"/>
        <end position="39"/>
    </location>
</feature>